<name>A0AAU9SA92_THLAR</name>
<keyword evidence="3" id="KW-1185">Reference proteome</keyword>
<dbReference type="Proteomes" id="UP000836841">
    <property type="component" value="Chromosome 4"/>
</dbReference>
<accession>A0AAU9SA92</accession>
<evidence type="ECO:0000313" key="2">
    <source>
        <dbReference type="EMBL" id="CAH2060277.1"/>
    </source>
</evidence>
<sequence length="101" mass="11041">MMQANIFPPPEDFTNDGITHSPKILTRAVNSTGPDQLSQGEKGSDSPGFLLGYQEPKMKTSLPGFLSSDEAFTSRYGTPSASNFKTKTIGRNQEDKRNQNS</sequence>
<feature type="compositionally biased region" description="Basic and acidic residues" evidence="1">
    <location>
        <begin position="92"/>
        <end position="101"/>
    </location>
</feature>
<organism evidence="2 3">
    <name type="scientific">Thlaspi arvense</name>
    <name type="common">Field penny-cress</name>
    <dbReference type="NCBI Taxonomy" id="13288"/>
    <lineage>
        <taxon>Eukaryota</taxon>
        <taxon>Viridiplantae</taxon>
        <taxon>Streptophyta</taxon>
        <taxon>Embryophyta</taxon>
        <taxon>Tracheophyta</taxon>
        <taxon>Spermatophyta</taxon>
        <taxon>Magnoliopsida</taxon>
        <taxon>eudicotyledons</taxon>
        <taxon>Gunneridae</taxon>
        <taxon>Pentapetalae</taxon>
        <taxon>rosids</taxon>
        <taxon>malvids</taxon>
        <taxon>Brassicales</taxon>
        <taxon>Brassicaceae</taxon>
        <taxon>Thlaspideae</taxon>
        <taxon>Thlaspi</taxon>
    </lineage>
</organism>
<dbReference type="EMBL" id="OU466860">
    <property type="protein sequence ID" value="CAH2060277.1"/>
    <property type="molecule type" value="Genomic_DNA"/>
</dbReference>
<proteinExistence type="predicted"/>
<dbReference type="AlphaFoldDB" id="A0AAU9SA92"/>
<evidence type="ECO:0000256" key="1">
    <source>
        <dbReference type="SAM" id="MobiDB-lite"/>
    </source>
</evidence>
<feature type="compositionally biased region" description="Polar residues" evidence="1">
    <location>
        <begin position="75"/>
        <end position="91"/>
    </location>
</feature>
<feature type="region of interest" description="Disordered" evidence="1">
    <location>
        <begin position="30"/>
        <end position="55"/>
    </location>
</feature>
<feature type="compositionally biased region" description="Polar residues" evidence="1">
    <location>
        <begin position="30"/>
        <end position="41"/>
    </location>
</feature>
<reference evidence="2 3" key="1">
    <citation type="submission" date="2022-03" db="EMBL/GenBank/DDBJ databases">
        <authorList>
            <person name="Nunn A."/>
            <person name="Chopra R."/>
            <person name="Nunn A."/>
            <person name="Contreras Garrido A."/>
        </authorList>
    </citation>
    <scope>NUCLEOTIDE SEQUENCE [LARGE SCALE GENOMIC DNA]</scope>
</reference>
<protein>
    <submittedName>
        <fullName evidence="2">Uncharacterized protein</fullName>
    </submittedName>
</protein>
<gene>
    <name evidence="2" type="ORF">TAV2_LOCUS13026</name>
</gene>
<evidence type="ECO:0000313" key="3">
    <source>
        <dbReference type="Proteomes" id="UP000836841"/>
    </source>
</evidence>
<feature type="region of interest" description="Disordered" evidence="1">
    <location>
        <begin position="75"/>
        <end position="101"/>
    </location>
</feature>